<reference evidence="3" key="1">
    <citation type="journal article" date="2019" name="Int. J. Syst. Evol. Microbiol.">
        <title>The Global Catalogue of Microorganisms (GCM) 10K type strain sequencing project: providing services to taxonomists for standard genome sequencing and annotation.</title>
        <authorList>
            <consortium name="The Broad Institute Genomics Platform"/>
            <consortium name="The Broad Institute Genome Sequencing Center for Infectious Disease"/>
            <person name="Wu L."/>
            <person name="Ma J."/>
        </authorList>
    </citation>
    <scope>NUCLEOTIDE SEQUENCE [LARGE SCALE GENOMIC DNA]</scope>
    <source>
        <strain evidence="3">CCUG 62974</strain>
    </source>
</reference>
<evidence type="ECO:0000313" key="2">
    <source>
        <dbReference type="EMBL" id="MFD0887598.1"/>
    </source>
</evidence>
<evidence type="ECO:0000256" key="1">
    <source>
        <dbReference type="SAM" id="MobiDB-lite"/>
    </source>
</evidence>
<accession>A0ABW3DUU4</accession>
<keyword evidence="3" id="KW-1185">Reference proteome</keyword>
<feature type="region of interest" description="Disordered" evidence="1">
    <location>
        <begin position="158"/>
        <end position="179"/>
    </location>
</feature>
<dbReference type="EMBL" id="JBHTHX010000990">
    <property type="protein sequence ID" value="MFD0887598.1"/>
    <property type="molecule type" value="Genomic_DNA"/>
</dbReference>
<proteinExistence type="predicted"/>
<protein>
    <recommendedName>
        <fullName evidence="4">S1 motif domain-containing protein</fullName>
    </recommendedName>
</protein>
<gene>
    <name evidence="2" type="ORF">ACFQ08_23915</name>
</gene>
<comment type="caution">
    <text evidence="2">The sequence shown here is derived from an EMBL/GenBank/DDBJ whole genome shotgun (WGS) entry which is preliminary data.</text>
</comment>
<organism evidence="2 3">
    <name type="scientific">Streptosporangium algeriense</name>
    <dbReference type="NCBI Taxonomy" id="1682748"/>
    <lineage>
        <taxon>Bacteria</taxon>
        <taxon>Bacillati</taxon>
        <taxon>Actinomycetota</taxon>
        <taxon>Actinomycetes</taxon>
        <taxon>Streptosporangiales</taxon>
        <taxon>Streptosporangiaceae</taxon>
        <taxon>Streptosporangium</taxon>
    </lineage>
</organism>
<evidence type="ECO:0008006" key="4">
    <source>
        <dbReference type="Google" id="ProtNLM"/>
    </source>
</evidence>
<dbReference type="Proteomes" id="UP001597024">
    <property type="component" value="Unassembled WGS sequence"/>
</dbReference>
<sequence>MMDISSVRDYSLIECRIASHQHYGLVVRTIEGNIPGYVDESAISDEDFTPRACWPPKGERLTCVVLGQAGGGRLRLSSRPRDIELANSVVDVAIALTAWRLARDDEEGTGGLAEFWRSPDVAAVLRWALRRPAHSRDHARAVEIVALAPTAIKDSLREARYISSSPRGEEPDADRPRPG</sequence>
<feature type="compositionally biased region" description="Basic and acidic residues" evidence="1">
    <location>
        <begin position="167"/>
        <end position="179"/>
    </location>
</feature>
<evidence type="ECO:0000313" key="3">
    <source>
        <dbReference type="Proteomes" id="UP001597024"/>
    </source>
</evidence>
<name>A0ABW3DUU4_9ACTN</name>